<comment type="caution">
    <text evidence="1">The sequence shown here is derived from an EMBL/GenBank/DDBJ whole genome shotgun (WGS) entry which is preliminary data.</text>
</comment>
<dbReference type="AlphaFoldDB" id="A0A9X9A9G7"/>
<evidence type="ECO:0000313" key="2">
    <source>
        <dbReference type="Proteomes" id="UP000308444"/>
    </source>
</evidence>
<reference evidence="1 2" key="1">
    <citation type="journal article" date="2019" name="Environ. Microbiol.">
        <title>An active ?-lactamase is a part of an orchestrated cell wall stress resistance network of Bacillus subtilis and related rhizosphere species.</title>
        <authorList>
            <person name="Bucher T."/>
            <person name="Keren-Paz A."/>
            <person name="Hausser J."/>
            <person name="Olender T."/>
            <person name="Cytryn E."/>
            <person name="Kolodkin-Gal I."/>
        </authorList>
    </citation>
    <scope>NUCLEOTIDE SEQUENCE [LARGE SCALE GENOMIC DNA]</scope>
    <source>
        <strain evidence="1 2">I32</strain>
    </source>
</reference>
<feature type="non-terminal residue" evidence="1">
    <location>
        <position position="1"/>
    </location>
</feature>
<organism evidence="1 2">
    <name type="scientific">Bacillus cereus</name>
    <dbReference type="NCBI Taxonomy" id="1396"/>
    <lineage>
        <taxon>Bacteria</taxon>
        <taxon>Bacillati</taxon>
        <taxon>Bacillota</taxon>
        <taxon>Bacilli</taxon>
        <taxon>Bacillales</taxon>
        <taxon>Bacillaceae</taxon>
        <taxon>Bacillus</taxon>
        <taxon>Bacillus cereus group</taxon>
    </lineage>
</organism>
<protein>
    <submittedName>
        <fullName evidence="1">Pyrimidine nucleoside transporter NupC</fullName>
    </submittedName>
</protein>
<evidence type="ECO:0000313" key="1">
    <source>
        <dbReference type="EMBL" id="TKJ02996.1"/>
    </source>
</evidence>
<sequence>SSIGIIAGATKSIDGKQANVVSSFGLKLVYGATLVSILSAIIVGVML</sequence>
<name>A0A9X9A9G7_BACCE</name>
<proteinExistence type="predicted"/>
<gene>
    <name evidence="1" type="ORF">FC695_15125</name>
</gene>
<dbReference type="Proteomes" id="UP000308444">
    <property type="component" value="Unassembled WGS sequence"/>
</dbReference>
<accession>A0A9X9A9G7</accession>
<dbReference type="EMBL" id="SZOH01000946">
    <property type="protein sequence ID" value="TKJ02996.1"/>
    <property type="molecule type" value="Genomic_DNA"/>
</dbReference>